<dbReference type="EMBL" id="CP059066">
    <property type="protein sequence ID" value="QSQ10444.1"/>
    <property type="molecule type" value="Genomic_DNA"/>
</dbReference>
<evidence type="ECO:0000313" key="3">
    <source>
        <dbReference type="EMBL" id="QSQ10444.1"/>
    </source>
</evidence>
<accession>A0A8A0RR45</accession>
<dbReference type="AlphaFoldDB" id="A0A8A0RR45"/>
<dbReference type="KEGG" id="kme:H0A61_02851"/>
<dbReference type="Gene3D" id="3.60.110.10">
    <property type="entry name" value="Carbon-nitrogen hydrolase"/>
    <property type="match status" value="1"/>
</dbReference>
<dbReference type="InterPro" id="IPR050345">
    <property type="entry name" value="Aliph_Amidase/BUP"/>
</dbReference>
<gene>
    <name evidence="3" type="primary">amiF_2</name>
    <name evidence="3" type="ORF">H0A61_02851</name>
</gene>
<evidence type="ECO:0000256" key="1">
    <source>
        <dbReference type="ARBA" id="ARBA00022801"/>
    </source>
</evidence>
<keyword evidence="1 3" id="KW-0378">Hydrolase</keyword>
<dbReference type="CDD" id="cd07197">
    <property type="entry name" value="nitrilase"/>
    <property type="match status" value="1"/>
</dbReference>
<dbReference type="InterPro" id="IPR003010">
    <property type="entry name" value="C-N_Hydrolase"/>
</dbReference>
<dbReference type="InterPro" id="IPR036526">
    <property type="entry name" value="C-N_Hydrolase_sf"/>
</dbReference>
<reference evidence="3" key="1">
    <citation type="submission" date="2020-07" db="EMBL/GenBank/DDBJ databases">
        <title>Koleobacter methoxysyntrophicus gen. nov., sp. nov., a novel anaerobic bacterium isolated from deep subsurface oil field and proposal of Koleobacterales ord. nov. in the phylum Firmicutes.</title>
        <authorList>
            <person name="Sakamoto S."/>
            <person name="Tamaki H."/>
        </authorList>
    </citation>
    <scope>NUCLEOTIDE SEQUENCE</scope>
    <source>
        <strain evidence="3">NRmbB1</strain>
    </source>
</reference>
<dbReference type="PANTHER" id="PTHR43674">
    <property type="entry name" value="NITRILASE C965.09-RELATED"/>
    <property type="match status" value="1"/>
</dbReference>
<dbReference type="Pfam" id="PF00795">
    <property type="entry name" value="CN_hydrolase"/>
    <property type="match status" value="1"/>
</dbReference>
<dbReference type="RefSeq" id="WP_206707754.1">
    <property type="nucleotide sequence ID" value="NZ_CP059066.1"/>
</dbReference>
<dbReference type="Proteomes" id="UP000662904">
    <property type="component" value="Chromosome"/>
</dbReference>
<dbReference type="GO" id="GO:0004328">
    <property type="term" value="F:formamidase activity"/>
    <property type="evidence" value="ECO:0007669"/>
    <property type="project" value="UniProtKB-EC"/>
</dbReference>
<evidence type="ECO:0000259" key="2">
    <source>
        <dbReference type="PROSITE" id="PS50263"/>
    </source>
</evidence>
<protein>
    <submittedName>
        <fullName evidence="3">Formamidase</fullName>
        <ecNumber evidence="3">3.5.1.49</ecNumber>
    </submittedName>
</protein>
<proteinExistence type="predicted"/>
<name>A0A8A0RR45_9FIRM</name>
<evidence type="ECO:0000313" key="4">
    <source>
        <dbReference type="Proteomes" id="UP000662904"/>
    </source>
</evidence>
<dbReference type="EC" id="3.5.1.49" evidence="3"/>
<dbReference type="PANTHER" id="PTHR43674:SF2">
    <property type="entry name" value="BETA-UREIDOPROPIONASE"/>
    <property type="match status" value="1"/>
</dbReference>
<feature type="domain" description="CN hydrolase" evidence="2">
    <location>
        <begin position="1"/>
        <end position="252"/>
    </location>
</feature>
<sequence>MKVASIEWQKSEWEKISKREILIQKIEEYLEKAVEVQADVVVFPGFTGCFYQQISQLKSGLQELKKEIDSGEYIEQIRNLSMKYEIILCPGSYWEKDGQRIYHTSIIILNGKILLKQRQIYLARWERNLGLSRGVVINLEQIKGWKVGIVMSTDVFYPQVSRMLALMGADLVLSPVGFIGERNQALQISGMWQNVQQNSFFAVESGFNGFLGGMDFWGESMVHAPLAMTEAEDGWLARSKGQQDLVAAELDNDLRSEAISRFDVLSQLNPEFYRRMKIFGGRS</sequence>
<dbReference type="PROSITE" id="PS50263">
    <property type="entry name" value="CN_HYDROLASE"/>
    <property type="match status" value="1"/>
</dbReference>
<organism evidence="3 4">
    <name type="scientific">Koleobacter methoxysyntrophicus</name>
    <dbReference type="NCBI Taxonomy" id="2751313"/>
    <lineage>
        <taxon>Bacteria</taxon>
        <taxon>Bacillati</taxon>
        <taxon>Bacillota</taxon>
        <taxon>Clostridia</taxon>
        <taxon>Koleobacterales</taxon>
        <taxon>Koleobacteraceae</taxon>
        <taxon>Koleobacter</taxon>
    </lineage>
</organism>
<keyword evidence="4" id="KW-1185">Reference proteome</keyword>
<dbReference type="SUPFAM" id="SSF56317">
    <property type="entry name" value="Carbon-nitrogen hydrolase"/>
    <property type="match status" value="1"/>
</dbReference>